<dbReference type="EMBL" id="CABGGO010000029">
    <property type="protein sequence ID" value="VUS91643.1"/>
    <property type="molecule type" value="Genomic_DNA"/>
</dbReference>
<dbReference type="Gene3D" id="2.60.120.10">
    <property type="entry name" value="Jelly Rolls"/>
    <property type="match status" value="1"/>
</dbReference>
<accession>A0A9Q9UMC5</accession>
<sequence length="131" mass="15120">MLTAFITRSQLMYQSINIVQKFTLFTEQWQPKVVAEMNNYQFKVVRILGDFIWHSHPETDETLIVVEGVLRLDFRDKHLLLQAGEMIVVPRGVEHKTSAETETKLMLIEPRGVLNTGHEGGERTAVNDVWI</sequence>
<dbReference type="Proteomes" id="UP000318567">
    <property type="component" value="Unassembled WGS sequence"/>
</dbReference>
<evidence type="ECO:0000313" key="3">
    <source>
        <dbReference type="Proteomes" id="UP000318567"/>
    </source>
</evidence>
<dbReference type="InterPro" id="IPR011051">
    <property type="entry name" value="RmlC_Cupin_sf"/>
</dbReference>
<gene>
    <name evidence="2" type="ORF">SB6410_04078</name>
</gene>
<reference evidence="2 3" key="1">
    <citation type="submission" date="2019-07" db="EMBL/GenBank/DDBJ databases">
        <authorList>
            <person name="Brisse S."/>
            <person name="Rodrigues C."/>
            <person name="Thorpe H."/>
        </authorList>
    </citation>
    <scope>NUCLEOTIDE SEQUENCE [LARGE SCALE GENOMIC DNA]</scope>
    <source>
        <strain evidence="2">SB6410</strain>
    </source>
</reference>
<dbReference type="SUPFAM" id="SSF51182">
    <property type="entry name" value="RmlC-like cupins"/>
    <property type="match status" value="1"/>
</dbReference>
<protein>
    <recommendedName>
        <fullName evidence="1">Cupin type-2 domain-containing protein</fullName>
    </recommendedName>
</protein>
<dbReference type="PANTHER" id="PTHR36114">
    <property type="entry name" value="16.7 KDA PROTEIN IN WHIE LOCUS"/>
    <property type="match status" value="1"/>
</dbReference>
<evidence type="ECO:0000313" key="2">
    <source>
        <dbReference type="EMBL" id="VUS91643.1"/>
    </source>
</evidence>
<feature type="domain" description="Cupin type-2" evidence="1">
    <location>
        <begin position="51"/>
        <end position="108"/>
    </location>
</feature>
<comment type="caution">
    <text evidence="2">The sequence shown here is derived from an EMBL/GenBank/DDBJ whole genome shotgun (WGS) entry which is preliminary data.</text>
</comment>
<name>A0A9Q9UMC5_9ENTR</name>
<dbReference type="InterPro" id="IPR052044">
    <property type="entry name" value="PKS_Associated_Protein"/>
</dbReference>
<dbReference type="InterPro" id="IPR013096">
    <property type="entry name" value="Cupin_2"/>
</dbReference>
<dbReference type="PANTHER" id="PTHR36114:SF1">
    <property type="entry name" value="16.7 KDA PROTEIN IN WHIE LOCUS"/>
    <property type="match status" value="1"/>
</dbReference>
<proteinExistence type="predicted"/>
<dbReference type="AlphaFoldDB" id="A0A9Q9UMC5"/>
<dbReference type="Pfam" id="PF07883">
    <property type="entry name" value="Cupin_2"/>
    <property type="match status" value="1"/>
</dbReference>
<evidence type="ECO:0000259" key="1">
    <source>
        <dbReference type="Pfam" id="PF07883"/>
    </source>
</evidence>
<dbReference type="CDD" id="cd02226">
    <property type="entry name" value="cupin_YdbB-like"/>
    <property type="match status" value="1"/>
</dbReference>
<dbReference type="InterPro" id="IPR014710">
    <property type="entry name" value="RmlC-like_jellyroll"/>
</dbReference>
<organism evidence="2 3">
    <name type="scientific">Klebsiella pasteurii</name>
    <dbReference type="NCBI Taxonomy" id="2587529"/>
    <lineage>
        <taxon>Bacteria</taxon>
        <taxon>Pseudomonadati</taxon>
        <taxon>Pseudomonadota</taxon>
        <taxon>Gammaproteobacteria</taxon>
        <taxon>Enterobacterales</taxon>
        <taxon>Enterobacteriaceae</taxon>
        <taxon>Klebsiella/Raoultella group</taxon>
        <taxon>Klebsiella</taxon>
    </lineage>
</organism>